<keyword evidence="1" id="KW-0328">Glycosyltransferase</keyword>
<accession>A0A381TS43</accession>
<evidence type="ECO:0000256" key="2">
    <source>
        <dbReference type="ARBA" id="ARBA00022679"/>
    </source>
</evidence>
<gene>
    <name evidence="3" type="ORF">METZ01_LOCUS71503</name>
</gene>
<keyword evidence="2" id="KW-0808">Transferase</keyword>
<dbReference type="GO" id="GO:0009244">
    <property type="term" value="P:lipopolysaccharide core region biosynthetic process"/>
    <property type="evidence" value="ECO:0007669"/>
    <property type="project" value="TreeGrafter"/>
</dbReference>
<dbReference type="Gene3D" id="3.40.50.2000">
    <property type="entry name" value="Glycogen Phosphorylase B"/>
    <property type="match status" value="2"/>
</dbReference>
<dbReference type="PANTHER" id="PTHR30160">
    <property type="entry name" value="TETRAACYLDISACCHARIDE 4'-KINASE-RELATED"/>
    <property type="match status" value="1"/>
</dbReference>
<dbReference type="InterPro" id="IPR002201">
    <property type="entry name" value="Glyco_trans_9"/>
</dbReference>
<dbReference type="Pfam" id="PF01075">
    <property type="entry name" value="Glyco_transf_9"/>
    <property type="match status" value="1"/>
</dbReference>
<name>A0A381TS43_9ZZZZ</name>
<evidence type="ECO:0000256" key="1">
    <source>
        <dbReference type="ARBA" id="ARBA00022676"/>
    </source>
</evidence>
<dbReference type="InterPro" id="IPR051199">
    <property type="entry name" value="LPS_LOS_Heptosyltrfase"/>
</dbReference>
<dbReference type="GO" id="GO:0008713">
    <property type="term" value="F:ADP-heptose-lipopolysaccharide heptosyltransferase activity"/>
    <property type="evidence" value="ECO:0007669"/>
    <property type="project" value="TreeGrafter"/>
</dbReference>
<dbReference type="EMBL" id="UINC01005041">
    <property type="protein sequence ID" value="SVA18649.1"/>
    <property type="molecule type" value="Genomic_DNA"/>
</dbReference>
<reference evidence="3" key="1">
    <citation type="submission" date="2018-05" db="EMBL/GenBank/DDBJ databases">
        <authorList>
            <person name="Lanie J.A."/>
            <person name="Ng W.-L."/>
            <person name="Kazmierczak K.M."/>
            <person name="Andrzejewski T.M."/>
            <person name="Davidsen T.M."/>
            <person name="Wayne K.J."/>
            <person name="Tettelin H."/>
            <person name="Glass J.I."/>
            <person name="Rusch D."/>
            <person name="Podicherti R."/>
            <person name="Tsui H.-C.T."/>
            <person name="Winkler M.E."/>
        </authorList>
    </citation>
    <scope>NUCLEOTIDE SEQUENCE</scope>
</reference>
<evidence type="ECO:0000313" key="3">
    <source>
        <dbReference type="EMBL" id="SVA18649.1"/>
    </source>
</evidence>
<dbReference type="GO" id="GO:0005829">
    <property type="term" value="C:cytosol"/>
    <property type="evidence" value="ECO:0007669"/>
    <property type="project" value="TreeGrafter"/>
</dbReference>
<proteinExistence type="predicted"/>
<dbReference type="SUPFAM" id="SSF53756">
    <property type="entry name" value="UDP-Glycosyltransferase/glycogen phosphorylase"/>
    <property type="match status" value="1"/>
</dbReference>
<sequence length="334" mass="40104">MKICIARVDRMGDMILTLPIIKGLKLIDKTIIIHVIASEKNYKIVKHFNYIDKIFLLKNSNKNFFSILNKIRKENYDYFYNFSPNWSGFFLGILSKSKIKSTLILLSRYNKNFSKITRRVLGDIFYNFKVVIDRFTAFQNNENFHQTKVMFSLIKRNSFEIKEDVKIDYFFPSKYKIVAKRDFCILHLTSRWINKYYDEENFIDLIIKLQQKKILLYLTSDESTKFKFKKIFDKYSIINNDQFSNEKLSDEIIIFDNLDFDKWIELIKVSKYVIAPECGILHITSLCENHLTVIYDADYFPEMMMHEYAPWKKPYNKLIFNDEELNQKIVSFVQ</sequence>
<dbReference type="PANTHER" id="PTHR30160:SF1">
    <property type="entry name" value="LIPOPOLYSACCHARIDE 1,2-N-ACETYLGLUCOSAMINETRANSFERASE-RELATED"/>
    <property type="match status" value="1"/>
</dbReference>
<protein>
    <submittedName>
        <fullName evidence="3">Uncharacterized protein</fullName>
    </submittedName>
</protein>
<organism evidence="3">
    <name type="scientific">marine metagenome</name>
    <dbReference type="NCBI Taxonomy" id="408172"/>
    <lineage>
        <taxon>unclassified sequences</taxon>
        <taxon>metagenomes</taxon>
        <taxon>ecological metagenomes</taxon>
    </lineage>
</organism>
<dbReference type="AlphaFoldDB" id="A0A381TS43"/>